<proteinExistence type="predicted"/>
<evidence type="ECO:0000313" key="2">
    <source>
        <dbReference type="EMBL" id="CAA9545124.1"/>
    </source>
</evidence>
<dbReference type="EMBL" id="CADCWE010000150">
    <property type="protein sequence ID" value="CAA9545124.1"/>
    <property type="molecule type" value="Genomic_DNA"/>
</dbReference>
<dbReference type="AlphaFoldDB" id="A0A6J4UD05"/>
<protein>
    <submittedName>
        <fullName evidence="2">Uncharacterized protein</fullName>
    </submittedName>
</protein>
<accession>A0A6J4UD05</accession>
<evidence type="ECO:0000256" key="1">
    <source>
        <dbReference type="SAM" id="MobiDB-lite"/>
    </source>
</evidence>
<organism evidence="2">
    <name type="scientific">uncultured Thermomicrobiales bacterium</name>
    <dbReference type="NCBI Taxonomy" id="1645740"/>
    <lineage>
        <taxon>Bacteria</taxon>
        <taxon>Pseudomonadati</taxon>
        <taxon>Thermomicrobiota</taxon>
        <taxon>Thermomicrobia</taxon>
        <taxon>Thermomicrobiales</taxon>
        <taxon>environmental samples</taxon>
    </lineage>
</organism>
<gene>
    <name evidence="2" type="ORF">AVDCRST_MAG73-2335</name>
</gene>
<reference evidence="2" key="1">
    <citation type="submission" date="2020-02" db="EMBL/GenBank/DDBJ databases">
        <authorList>
            <person name="Meier V. D."/>
        </authorList>
    </citation>
    <scope>NUCLEOTIDE SEQUENCE</scope>
    <source>
        <strain evidence="2">AVDCRST_MAG73</strain>
    </source>
</reference>
<sequence length="42" mass="4358">MRPARVVVAGARGEHGPAIARSLGGDEQNVRNTLHVGPRPGT</sequence>
<feature type="region of interest" description="Disordered" evidence="1">
    <location>
        <begin position="17"/>
        <end position="42"/>
    </location>
</feature>
<name>A0A6J4UD05_9BACT</name>